<protein>
    <submittedName>
        <fullName evidence="5">DUF1932 domain-containing protein</fullName>
    </submittedName>
</protein>
<evidence type="ECO:0000313" key="6">
    <source>
        <dbReference type="Proteomes" id="UP001611162"/>
    </source>
</evidence>
<dbReference type="InterPro" id="IPR015814">
    <property type="entry name" value="Pgluconate_DH_NAD-bd_C"/>
</dbReference>
<reference evidence="5 6" key="1">
    <citation type="submission" date="2024-10" db="EMBL/GenBank/DDBJ databases">
        <title>The Natural Products Discovery Center: Release of the First 8490 Sequenced Strains for Exploring Actinobacteria Biosynthetic Diversity.</title>
        <authorList>
            <person name="Kalkreuter E."/>
            <person name="Kautsar S.A."/>
            <person name="Yang D."/>
            <person name="Bader C.D."/>
            <person name="Teijaro C.N."/>
            <person name="Fluegel L."/>
            <person name="Davis C.M."/>
            <person name="Simpson J.R."/>
            <person name="Lauterbach L."/>
            <person name="Steele A.D."/>
            <person name="Gui C."/>
            <person name="Meng S."/>
            <person name="Li G."/>
            <person name="Viehrig K."/>
            <person name="Ye F."/>
            <person name="Su P."/>
            <person name="Kiefer A.F."/>
            <person name="Nichols A."/>
            <person name="Cepeda A.J."/>
            <person name="Yan W."/>
            <person name="Fan B."/>
            <person name="Jiang Y."/>
            <person name="Adhikari A."/>
            <person name="Zheng C.-J."/>
            <person name="Schuster L."/>
            <person name="Cowan T.M."/>
            <person name="Smanski M.J."/>
            <person name="Chevrette M.G."/>
            <person name="De Carvalho L.P.S."/>
            <person name="Shen B."/>
        </authorList>
    </citation>
    <scope>NUCLEOTIDE SEQUENCE [LARGE SCALE GENOMIC DNA]</scope>
    <source>
        <strain evidence="5 6">NPDC020979</strain>
    </source>
</reference>
<evidence type="ECO:0000313" key="5">
    <source>
        <dbReference type="EMBL" id="MFI0909454.1"/>
    </source>
</evidence>
<proteinExistence type="inferred from homology"/>
<dbReference type="PIRSF" id="PIRSF000103">
    <property type="entry name" value="HIBADH"/>
    <property type="match status" value="1"/>
</dbReference>
<dbReference type="InterPro" id="IPR013328">
    <property type="entry name" value="6PGD_dom2"/>
</dbReference>
<dbReference type="PANTHER" id="PTHR43580">
    <property type="entry name" value="OXIDOREDUCTASE GLYR1-RELATED"/>
    <property type="match status" value="1"/>
</dbReference>
<dbReference type="SUPFAM" id="SSF48179">
    <property type="entry name" value="6-phosphogluconate dehydrogenase C-terminal domain-like"/>
    <property type="match status" value="1"/>
</dbReference>
<gene>
    <name evidence="5" type="ORF">ACH4TF_03245</name>
</gene>
<dbReference type="InterPro" id="IPR006115">
    <property type="entry name" value="6PGDH_NADP-bd"/>
</dbReference>
<accession>A0ABW7SW41</accession>
<sequence length="279" mass="29126">MTTLGILHPGSMGAAVAAQVVSAGTEVLWSPEGRSEATKDRATRAGLTAVDTITEMAHTADVILSLCPPANAVEVAHSVAAHSFSGVYVDGNAISPANVKAIGAIMASAGAQLVDGSVIGSPPSATKSPRLYLSGPEAPVEIVAGLFEGTTVNVITLQGGLGKASALKLSYSTFQKASRVLAAVSHALARDWGVDEQLVDIARDRTSSYLAETTYIPKVAARAWRWAPEMREAESSLAETSLPTELVAAAAAVMERWKDAKDLPMELPEALERLHEMPD</sequence>
<dbReference type="Proteomes" id="UP001611162">
    <property type="component" value="Unassembled WGS sequence"/>
</dbReference>
<feature type="domain" description="6-phosphogluconate dehydrogenase NADP-binding" evidence="3">
    <location>
        <begin position="10"/>
        <end position="154"/>
    </location>
</feature>
<keyword evidence="2" id="KW-0560">Oxidoreductase</keyword>
<dbReference type="InterPro" id="IPR008927">
    <property type="entry name" value="6-PGluconate_DH-like_C_sf"/>
</dbReference>
<dbReference type="PANTHER" id="PTHR43580:SF2">
    <property type="entry name" value="CYTOKINE-LIKE NUCLEAR FACTOR N-PAC"/>
    <property type="match status" value="1"/>
</dbReference>
<feature type="domain" description="Phosphogluconate dehydrogenase NAD-binding putative C-terminal" evidence="4">
    <location>
        <begin position="189"/>
        <end position="257"/>
    </location>
</feature>
<dbReference type="SUPFAM" id="SSF51735">
    <property type="entry name" value="NAD(P)-binding Rossmann-fold domains"/>
    <property type="match status" value="1"/>
</dbReference>
<evidence type="ECO:0000259" key="4">
    <source>
        <dbReference type="Pfam" id="PF09130"/>
    </source>
</evidence>
<dbReference type="Pfam" id="PF03446">
    <property type="entry name" value="NAD_binding_2"/>
    <property type="match status" value="1"/>
</dbReference>
<evidence type="ECO:0000256" key="2">
    <source>
        <dbReference type="ARBA" id="ARBA00023002"/>
    </source>
</evidence>
<dbReference type="Gene3D" id="3.40.50.720">
    <property type="entry name" value="NAD(P)-binding Rossmann-like Domain"/>
    <property type="match status" value="1"/>
</dbReference>
<dbReference type="EMBL" id="JBIRRB010000001">
    <property type="protein sequence ID" value="MFI0909454.1"/>
    <property type="molecule type" value="Genomic_DNA"/>
</dbReference>
<keyword evidence="6" id="KW-1185">Reference proteome</keyword>
<dbReference type="RefSeq" id="WP_397612019.1">
    <property type="nucleotide sequence ID" value="NZ_JBIRRB010000001.1"/>
</dbReference>
<dbReference type="InterPro" id="IPR036291">
    <property type="entry name" value="NAD(P)-bd_dom_sf"/>
</dbReference>
<organism evidence="5 6">
    <name type="scientific">Streptomyces abikoensis</name>
    <dbReference type="NCBI Taxonomy" id="97398"/>
    <lineage>
        <taxon>Bacteria</taxon>
        <taxon>Bacillati</taxon>
        <taxon>Actinomycetota</taxon>
        <taxon>Actinomycetes</taxon>
        <taxon>Kitasatosporales</taxon>
        <taxon>Streptomycetaceae</taxon>
        <taxon>Streptomyces</taxon>
    </lineage>
</organism>
<evidence type="ECO:0000259" key="3">
    <source>
        <dbReference type="Pfam" id="PF03446"/>
    </source>
</evidence>
<comment type="caution">
    <text evidence="5">The sequence shown here is derived from an EMBL/GenBank/DDBJ whole genome shotgun (WGS) entry which is preliminary data.</text>
</comment>
<dbReference type="Gene3D" id="1.10.1040.10">
    <property type="entry name" value="N-(1-d-carboxylethyl)-l-norvaline Dehydrogenase, domain 2"/>
    <property type="match status" value="1"/>
</dbReference>
<dbReference type="InterPro" id="IPR051265">
    <property type="entry name" value="HIBADH-related_NP60_sf"/>
</dbReference>
<name>A0ABW7SW41_9ACTN</name>
<evidence type="ECO:0000256" key="1">
    <source>
        <dbReference type="ARBA" id="ARBA00009080"/>
    </source>
</evidence>
<dbReference type="InterPro" id="IPR015815">
    <property type="entry name" value="HIBADH-related"/>
</dbReference>
<comment type="similarity">
    <text evidence="1">Belongs to the HIBADH-related family.</text>
</comment>
<dbReference type="Pfam" id="PF09130">
    <property type="entry name" value="DUF1932"/>
    <property type="match status" value="1"/>
</dbReference>